<reference evidence="1" key="1">
    <citation type="submission" date="2021-06" db="EMBL/GenBank/DDBJ databases">
        <authorList>
            <person name="Kallberg Y."/>
            <person name="Tangrot J."/>
            <person name="Rosling A."/>
        </authorList>
    </citation>
    <scope>NUCLEOTIDE SEQUENCE</scope>
    <source>
        <strain evidence="1">AU212A</strain>
    </source>
</reference>
<feature type="non-terminal residue" evidence="1">
    <location>
        <position position="54"/>
    </location>
</feature>
<protein>
    <submittedName>
        <fullName evidence="1">6286_t:CDS:1</fullName>
    </submittedName>
</protein>
<feature type="non-terminal residue" evidence="1">
    <location>
        <position position="1"/>
    </location>
</feature>
<organism evidence="1 2">
    <name type="scientific">Scutellospora calospora</name>
    <dbReference type="NCBI Taxonomy" id="85575"/>
    <lineage>
        <taxon>Eukaryota</taxon>
        <taxon>Fungi</taxon>
        <taxon>Fungi incertae sedis</taxon>
        <taxon>Mucoromycota</taxon>
        <taxon>Glomeromycotina</taxon>
        <taxon>Glomeromycetes</taxon>
        <taxon>Diversisporales</taxon>
        <taxon>Gigasporaceae</taxon>
        <taxon>Scutellospora</taxon>
    </lineage>
</organism>
<dbReference type="EMBL" id="CAJVPM010018257">
    <property type="protein sequence ID" value="CAG8624041.1"/>
    <property type="molecule type" value="Genomic_DNA"/>
</dbReference>
<name>A0ACA9N0K3_9GLOM</name>
<dbReference type="Proteomes" id="UP000789860">
    <property type="component" value="Unassembled WGS sequence"/>
</dbReference>
<accession>A0ACA9N0K3</accession>
<sequence length="54" mass="6246">RGTFGRCVLVRSKIDTSQLFVIKEIDLSKLKSAKDRMDARREVDLLKQLDWPGI</sequence>
<comment type="caution">
    <text evidence="1">The sequence shown here is derived from an EMBL/GenBank/DDBJ whole genome shotgun (WGS) entry which is preliminary data.</text>
</comment>
<evidence type="ECO:0000313" key="1">
    <source>
        <dbReference type="EMBL" id="CAG8624041.1"/>
    </source>
</evidence>
<gene>
    <name evidence="1" type="ORF">SCALOS_LOCUS7746</name>
</gene>
<proteinExistence type="predicted"/>
<evidence type="ECO:0000313" key="2">
    <source>
        <dbReference type="Proteomes" id="UP000789860"/>
    </source>
</evidence>
<keyword evidence="2" id="KW-1185">Reference proteome</keyword>